<dbReference type="EMBL" id="DSEC01000473">
    <property type="protein sequence ID" value="HER44120.1"/>
    <property type="molecule type" value="Genomic_DNA"/>
</dbReference>
<dbReference type="Proteomes" id="UP000886069">
    <property type="component" value="Unassembled WGS sequence"/>
</dbReference>
<dbReference type="AlphaFoldDB" id="A0A7V2F3P3"/>
<protein>
    <submittedName>
        <fullName evidence="2">DUF3078 domain-containing protein</fullName>
    </submittedName>
</protein>
<feature type="chain" id="PRO_5030578358" evidence="1">
    <location>
        <begin position="21"/>
        <end position="292"/>
    </location>
</feature>
<evidence type="ECO:0000256" key="1">
    <source>
        <dbReference type="SAM" id="SignalP"/>
    </source>
</evidence>
<organism evidence="2">
    <name type="scientific">Eiseniibacteriota bacterium</name>
    <dbReference type="NCBI Taxonomy" id="2212470"/>
    <lineage>
        <taxon>Bacteria</taxon>
        <taxon>Candidatus Eiseniibacteriota</taxon>
    </lineage>
</organism>
<feature type="signal peptide" evidence="1">
    <location>
        <begin position="1"/>
        <end position="20"/>
    </location>
</feature>
<sequence>MRIMLTGIFVLLLCAEGASAEPWKLEADVNLTLNQNAYSDNWVGGEAGSISWALNSNWLAERQLNAKLHSKSTLKLLFGQTHMQDVETDDWAKPVKSTDLIDLESVLRFTLGAFVDPYAGVRVESQFLDQSDPGLDRYVNPVKFTESAGIAKVFIKEEKREWSARLGAGVRQYLNRDVLNIVTDERETLTSNDGGLVFDSEFKTPLASDRISLQSKLTVFKAFIYSEKDEIAGLPNEDYWKAPDVNWENIFTAGITEHLMVNLYIQLLYDKEIDLAGRFKQTLALGVTYKLL</sequence>
<keyword evidence="1" id="KW-0732">Signal</keyword>
<dbReference type="Pfam" id="PF11276">
    <property type="entry name" value="DUF3078"/>
    <property type="match status" value="1"/>
</dbReference>
<gene>
    <name evidence="2" type="ORF">ENO08_06640</name>
</gene>
<comment type="caution">
    <text evidence="2">The sequence shown here is derived from an EMBL/GenBank/DDBJ whole genome shotgun (WGS) entry which is preliminary data.</text>
</comment>
<accession>A0A7V2F3P3</accession>
<dbReference type="InterPro" id="IPR021428">
    <property type="entry name" value="DUF3078"/>
</dbReference>
<name>A0A7V2F3P3_UNCEI</name>
<proteinExistence type="predicted"/>
<reference evidence="2" key="1">
    <citation type="journal article" date="2020" name="mSystems">
        <title>Genome- and Community-Level Interaction Insights into Carbon Utilization and Element Cycling Functions of Hydrothermarchaeota in Hydrothermal Sediment.</title>
        <authorList>
            <person name="Zhou Z."/>
            <person name="Liu Y."/>
            <person name="Xu W."/>
            <person name="Pan J."/>
            <person name="Luo Z.H."/>
            <person name="Li M."/>
        </authorList>
    </citation>
    <scope>NUCLEOTIDE SEQUENCE [LARGE SCALE GENOMIC DNA]</scope>
    <source>
        <strain evidence="2">SpSt-1233</strain>
    </source>
</reference>
<evidence type="ECO:0000313" key="2">
    <source>
        <dbReference type="EMBL" id="HER44120.1"/>
    </source>
</evidence>